<dbReference type="Pfam" id="PF01557">
    <property type="entry name" value="FAA_hydrolase"/>
    <property type="match status" value="1"/>
</dbReference>
<dbReference type="InterPro" id="IPR036663">
    <property type="entry name" value="Fumarylacetoacetase_C_sf"/>
</dbReference>
<dbReference type="PANTHER" id="PTHR42796">
    <property type="entry name" value="FUMARYLACETOACETATE HYDROLASE DOMAIN-CONTAINING PROTEIN 2A-RELATED"/>
    <property type="match status" value="1"/>
</dbReference>
<dbReference type="GO" id="GO:0016853">
    <property type="term" value="F:isomerase activity"/>
    <property type="evidence" value="ECO:0007669"/>
    <property type="project" value="UniProtKB-ARBA"/>
</dbReference>
<proteinExistence type="inferred from homology"/>
<dbReference type="EMBL" id="CP036279">
    <property type="protein sequence ID" value="QDU60728.1"/>
    <property type="molecule type" value="Genomic_DNA"/>
</dbReference>
<name>A0A518B177_9BACT</name>
<dbReference type="AlphaFoldDB" id="A0A518B177"/>
<sequence>MRLVTFQTQDNPNSRPGLLRGEEIVDLTLADSSLPGTLRGILAQGNDAMRQVEQCADSDQRVALAEATLLAPIPDPQKVICIGLNYRDHAEETGAPIPKEPVVFSKFPTAVTGPGAPIELPQVSDSVDYEAELVIVIGLEGRDISKENAADYVAGYMVGHDVSARDWQTGKDARQWLLGKSFDSFAPTGPYLATSDEIADPHALAIEMRLNGTTMQKSTTEQMIFRTDELIAYVSQVFTLVPGDIIFTGTPPGVGMARKPPVFLKPGDQCEVEIEGLGVLSNPCTARG</sequence>
<dbReference type="InterPro" id="IPR051121">
    <property type="entry name" value="FAH"/>
</dbReference>
<dbReference type="SUPFAM" id="SSF56529">
    <property type="entry name" value="FAH"/>
    <property type="match status" value="1"/>
</dbReference>
<dbReference type="Gene3D" id="3.90.850.10">
    <property type="entry name" value="Fumarylacetoacetase-like, C-terminal domain"/>
    <property type="match status" value="1"/>
</dbReference>
<evidence type="ECO:0000313" key="4">
    <source>
        <dbReference type="EMBL" id="QDU60728.1"/>
    </source>
</evidence>
<dbReference type="FunFam" id="3.90.850.10:FF:000002">
    <property type="entry name" value="2-hydroxyhepta-2,4-diene-1,7-dioate isomerase"/>
    <property type="match status" value="1"/>
</dbReference>
<comment type="similarity">
    <text evidence="1">Belongs to the FAH family.</text>
</comment>
<feature type="domain" description="Fumarylacetoacetase-like C-terminal" evidence="3">
    <location>
        <begin position="78"/>
        <end position="283"/>
    </location>
</feature>
<evidence type="ECO:0000256" key="2">
    <source>
        <dbReference type="ARBA" id="ARBA00022723"/>
    </source>
</evidence>
<dbReference type="GO" id="GO:0050385">
    <property type="term" value="F:ureidoglycolate lyase activity"/>
    <property type="evidence" value="ECO:0007669"/>
    <property type="project" value="UniProtKB-EC"/>
</dbReference>
<keyword evidence="4" id="KW-0456">Lyase</keyword>
<dbReference type="Proteomes" id="UP000317093">
    <property type="component" value="Chromosome"/>
</dbReference>
<dbReference type="GO" id="GO:0046872">
    <property type="term" value="F:metal ion binding"/>
    <property type="evidence" value="ECO:0007669"/>
    <property type="project" value="UniProtKB-KW"/>
</dbReference>
<dbReference type="KEGG" id="knv:Pan216_15780"/>
<keyword evidence="2" id="KW-0479">Metal-binding</keyword>
<dbReference type="EC" id="4.3.2.3" evidence="4"/>
<evidence type="ECO:0000256" key="1">
    <source>
        <dbReference type="ARBA" id="ARBA00010211"/>
    </source>
</evidence>
<dbReference type="PANTHER" id="PTHR42796:SF4">
    <property type="entry name" value="FUMARYLACETOACETATE HYDROLASE DOMAIN-CONTAINING PROTEIN 2A"/>
    <property type="match status" value="1"/>
</dbReference>
<organism evidence="4 5">
    <name type="scientific">Kolteria novifilia</name>
    <dbReference type="NCBI Taxonomy" id="2527975"/>
    <lineage>
        <taxon>Bacteria</taxon>
        <taxon>Pseudomonadati</taxon>
        <taxon>Planctomycetota</taxon>
        <taxon>Planctomycetia</taxon>
        <taxon>Kolteriales</taxon>
        <taxon>Kolteriaceae</taxon>
        <taxon>Kolteria</taxon>
    </lineage>
</organism>
<dbReference type="OrthoDB" id="9805307at2"/>
<evidence type="ECO:0000313" key="5">
    <source>
        <dbReference type="Proteomes" id="UP000317093"/>
    </source>
</evidence>
<dbReference type="InterPro" id="IPR011234">
    <property type="entry name" value="Fumarylacetoacetase-like_C"/>
</dbReference>
<keyword evidence="5" id="KW-1185">Reference proteome</keyword>
<evidence type="ECO:0000259" key="3">
    <source>
        <dbReference type="Pfam" id="PF01557"/>
    </source>
</evidence>
<gene>
    <name evidence="4" type="ORF">Pan216_15780</name>
</gene>
<accession>A0A518B177</accession>
<reference evidence="4 5" key="1">
    <citation type="submission" date="2019-02" db="EMBL/GenBank/DDBJ databases">
        <title>Deep-cultivation of Planctomycetes and their phenomic and genomic characterization uncovers novel biology.</title>
        <authorList>
            <person name="Wiegand S."/>
            <person name="Jogler M."/>
            <person name="Boedeker C."/>
            <person name="Pinto D."/>
            <person name="Vollmers J."/>
            <person name="Rivas-Marin E."/>
            <person name="Kohn T."/>
            <person name="Peeters S.H."/>
            <person name="Heuer A."/>
            <person name="Rast P."/>
            <person name="Oberbeckmann S."/>
            <person name="Bunk B."/>
            <person name="Jeske O."/>
            <person name="Meyerdierks A."/>
            <person name="Storesund J.E."/>
            <person name="Kallscheuer N."/>
            <person name="Luecker S."/>
            <person name="Lage O.M."/>
            <person name="Pohl T."/>
            <person name="Merkel B.J."/>
            <person name="Hornburger P."/>
            <person name="Mueller R.-W."/>
            <person name="Bruemmer F."/>
            <person name="Labrenz M."/>
            <person name="Spormann A.M."/>
            <person name="Op den Camp H."/>
            <person name="Overmann J."/>
            <person name="Amann R."/>
            <person name="Jetten M.S.M."/>
            <person name="Mascher T."/>
            <person name="Medema M.H."/>
            <person name="Devos D.P."/>
            <person name="Kaster A.-K."/>
            <person name="Ovreas L."/>
            <person name="Rohde M."/>
            <person name="Galperin M.Y."/>
            <person name="Jogler C."/>
        </authorList>
    </citation>
    <scope>NUCLEOTIDE SEQUENCE [LARGE SCALE GENOMIC DNA]</scope>
    <source>
        <strain evidence="4 5">Pan216</strain>
    </source>
</reference>
<dbReference type="GO" id="GO:0019752">
    <property type="term" value="P:carboxylic acid metabolic process"/>
    <property type="evidence" value="ECO:0007669"/>
    <property type="project" value="UniProtKB-ARBA"/>
</dbReference>
<dbReference type="RefSeq" id="WP_145257027.1">
    <property type="nucleotide sequence ID" value="NZ_CP036279.1"/>
</dbReference>
<protein>
    <submittedName>
        <fullName evidence="4">Ureidoglycolate lyase</fullName>
        <ecNumber evidence="4">4.3.2.3</ecNumber>
    </submittedName>
</protein>